<dbReference type="EMBL" id="PIXR01000539">
    <property type="protein sequence ID" value="TBU06191.1"/>
    <property type="molecule type" value="Genomic_DNA"/>
</dbReference>
<dbReference type="Proteomes" id="UP000293045">
    <property type="component" value="Unassembled WGS sequence"/>
</dbReference>
<dbReference type="VEuPathDB" id="MicrosporidiaDB:CWI36_0960p0010"/>
<dbReference type="Pfam" id="PF01368">
    <property type="entry name" value="DHH"/>
    <property type="match status" value="1"/>
</dbReference>
<dbReference type="InterPro" id="IPR038763">
    <property type="entry name" value="DHH_sf"/>
</dbReference>
<dbReference type="InterPro" id="IPR001667">
    <property type="entry name" value="DDH_dom"/>
</dbReference>
<dbReference type="VEuPathDB" id="MicrosporidiaDB:CWI39_0539p0010"/>
<name>A0A4Q9LGA7_9MICR</name>
<evidence type="ECO:0000259" key="2">
    <source>
        <dbReference type="Pfam" id="PF02833"/>
    </source>
</evidence>
<reference evidence="3 4" key="1">
    <citation type="submission" date="2017-12" db="EMBL/GenBank/DDBJ databases">
        <authorList>
            <person name="Pombert J.-F."/>
            <person name="Haag K.L."/>
            <person name="Ebert D."/>
        </authorList>
    </citation>
    <scope>NUCLEOTIDE SEQUENCE [LARGE SCALE GENOMIC DNA]</scope>
    <source>
        <strain evidence="3">IL-BN-2</strain>
    </source>
</reference>
<dbReference type="AlphaFoldDB" id="A0A4Q9LGA7"/>
<dbReference type="GO" id="GO:0004309">
    <property type="term" value="F:exopolyphosphatase activity"/>
    <property type="evidence" value="ECO:0007669"/>
    <property type="project" value="TreeGrafter"/>
</dbReference>
<dbReference type="PANTHER" id="PTHR12112">
    <property type="entry name" value="BNIP - RELATED"/>
    <property type="match status" value="1"/>
</dbReference>
<comment type="caution">
    <text evidence="3">The sequence shown here is derived from an EMBL/GenBank/DDBJ whole genome shotgun (WGS) entry which is preliminary data.</text>
</comment>
<gene>
    <name evidence="3" type="ORF">CWI39_0539p0010</name>
</gene>
<dbReference type="Pfam" id="PF02833">
    <property type="entry name" value="DHHA2"/>
    <property type="match status" value="1"/>
</dbReference>
<dbReference type="SUPFAM" id="SSF64182">
    <property type="entry name" value="DHH phosphoesterases"/>
    <property type="match status" value="1"/>
</dbReference>
<organism evidence="3 4">
    <name type="scientific">Hamiltosporidium magnivora</name>
    <dbReference type="NCBI Taxonomy" id="148818"/>
    <lineage>
        <taxon>Eukaryota</taxon>
        <taxon>Fungi</taxon>
        <taxon>Fungi incertae sedis</taxon>
        <taxon>Microsporidia</taxon>
        <taxon>Dubosqiidae</taxon>
        <taxon>Hamiltosporidium</taxon>
    </lineage>
</organism>
<evidence type="ECO:0000259" key="1">
    <source>
        <dbReference type="Pfam" id="PF01368"/>
    </source>
</evidence>
<feature type="domain" description="DDH" evidence="1">
    <location>
        <begin position="28"/>
        <end position="172"/>
    </location>
</feature>
<dbReference type="Gene3D" id="3.90.1640.10">
    <property type="entry name" value="inorganic pyrophosphatase (n-terminal core)"/>
    <property type="match status" value="1"/>
</dbReference>
<sequence>MKMLTQKFKEYFTKNKKRIQHSEVKIAIGNEGCDLDSFVSSLVVGYAEDIIHVVNMKKEVFKCKGELMWVIDKFKIDIEDLIFLERPLGNFKEHIRKAGTSFVVGDKSYRITDKNITLVLTDHNKPIEELNEANVEMIIDHHRLEDKVSEAKRIYIDTDVGSATTLVSKYLGSDLAKKHHCVTHPDGKDNIPLLEDETDPDKDHETLCVSLAKLLLIPIIIDTGHLKRRTSTFDYLEYHRLMKVANLKKKEVKKFRKVIKKVRRNDNEQPTNIILQKDFKIYRSQNFTFGCSTIKYDFEEWAERESKEVKGFNKDRTGMILYLVLENFRREIGLDFLFVGCKLKKKRHFIIVGFPYMSFLKKTYEFVELEYKGLIYYKVPVKLSRKILMPDVKNLVERIKLTEGDSNLSNE</sequence>
<protein>
    <recommendedName>
        <fullName evidence="5">Exopolyphosphatase</fullName>
    </recommendedName>
</protein>
<dbReference type="InterPro" id="IPR004097">
    <property type="entry name" value="DHHA2"/>
</dbReference>
<accession>A0A4Q9LGA7</accession>
<dbReference type="PANTHER" id="PTHR12112:SF39">
    <property type="entry name" value="EG:152A3.5 PROTEIN (FBGN0003116_PN PROTEIN)"/>
    <property type="match status" value="1"/>
</dbReference>
<dbReference type="GO" id="GO:0005737">
    <property type="term" value="C:cytoplasm"/>
    <property type="evidence" value="ECO:0007669"/>
    <property type="project" value="TreeGrafter"/>
</dbReference>
<feature type="domain" description="DHHA2" evidence="2">
    <location>
        <begin position="259"/>
        <end position="393"/>
    </location>
</feature>
<evidence type="ECO:0000313" key="4">
    <source>
        <dbReference type="Proteomes" id="UP000293045"/>
    </source>
</evidence>
<evidence type="ECO:0000313" key="3">
    <source>
        <dbReference type="EMBL" id="TBU06191.1"/>
    </source>
</evidence>
<evidence type="ECO:0008006" key="5">
    <source>
        <dbReference type="Google" id="ProtNLM"/>
    </source>
</evidence>
<proteinExistence type="predicted"/>